<evidence type="ECO:0000313" key="14">
    <source>
        <dbReference type="Proteomes" id="UP000000788"/>
    </source>
</evidence>
<gene>
    <name evidence="13" type="primary">ctaA</name>
    <name evidence="13" type="ordered locus">P9211_04451</name>
</gene>
<dbReference type="PANTHER" id="PTHR35457:SF1">
    <property type="entry name" value="HEME A SYNTHASE"/>
    <property type="match status" value="1"/>
</dbReference>
<evidence type="ECO:0000256" key="3">
    <source>
        <dbReference type="ARBA" id="ARBA00022692"/>
    </source>
</evidence>
<dbReference type="GO" id="GO:0006784">
    <property type="term" value="P:heme A biosynthetic process"/>
    <property type="evidence" value="ECO:0007669"/>
    <property type="project" value="InterPro"/>
</dbReference>
<keyword evidence="6" id="KW-0560">Oxidoreductase</keyword>
<dbReference type="AlphaFoldDB" id="A9BE66"/>
<organism evidence="13 14">
    <name type="scientific">Prochlorococcus marinus (strain MIT 9211)</name>
    <dbReference type="NCBI Taxonomy" id="93059"/>
    <lineage>
        <taxon>Bacteria</taxon>
        <taxon>Bacillati</taxon>
        <taxon>Cyanobacteriota</taxon>
        <taxon>Cyanophyceae</taxon>
        <taxon>Synechococcales</taxon>
        <taxon>Prochlorococcaceae</taxon>
        <taxon>Prochlorococcus</taxon>
    </lineage>
</organism>
<keyword evidence="4" id="KW-0479">Metal-binding</keyword>
<comment type="pathway">
    <text evidence="11">Porphyrin-containing compound metabolism.</text>
</comment>
<evidence type="ECO:0000256" key="2">
    <source>
        <dbReference type="ARBA" id="ARBA00022475"/>
    </source>
</evidence>
<dbReference type="GO" id="GO:0016491">
    <property type="term" value="F:oxidoreductase activity"/>
    <property type="evidence" value="ECO:0007669"/>
    <property type="project" value="UniProtKB-KW"/>
</dbReference>
<feature type="transmembrane region" description="Helical" evidence="12">
    <location>
        <begin position="243"/>
        <end position="264"/>
    </location>
</feature>
<protein>
    <submittedName>
        <fullName evidence="13">Uncharacterized protein required for cytochrome oxidase assembly</fullName>
    </submittedName>
</protein>
<proteinExistence type="predicted"/>
<dbReference type="KEGG" id="pmj:P9211_04451"/>
<dbReference type="InterPro" id="IPR050450">
    <property type="entry name" value="COX15/CtaA_HemeA_synthase"/>
</dbReference>
<comment type="subcellular location">
    <subcellularLocation>
        <location evidence="1">Membrane</location>
        <topology evidence="1">Multi-pass membrane protein</topology>
    </subcellularLocation>
</comment>
<evidence type="ECO:0000313" key="13">
    <source>
        <dbReference type="EMBL" id="ABX08376.1"/>
    </source>
</evidence>
<dbReference type="eggNOG" id="COG1612">
    <property type="taxonomic scope" value="Bacteria"/>
</dbReference>
<dbReference type="GO" id="GO:0016020">
    <property type="term" value="C:membrane"/>
    <property type="evidence" value="ECO:0007669"/>
    <property type="project" value="UniProtKB-SubCell"/>
</dbReference>
<evidence type="ECO:0000256" key="10">
    <source>
        <dbReference type="ARBA" id="ARBA00023157"/>
    </source>
</evidence>
<keyword evidence="9 12" id="KW-0472">Membrane</keyword>
<dbReference type="GO" id="GO:0046872">
    <property type="term" value="F:metal ion binding"/>
    <property type="evidence" value="ECO:0007669"/>
    <property type="project" value="UniProtKB-KW"/>
</dbReference>
<evidence type="ECO:0000256" key="9">
    <source>
        <dbReference type="ARBA" id="ARBA00023136"/>
    </source>
</evidence>
<evidence type="ECO:0000256" key="1">
    <source>
        <dbReference type="ARBA" id="ARBA00004141"/>
    </source>
</evidence>
<dbReference type="Pfam" id="PF02628">
    <property type="entry name" value="COX15-CtaA"/>
    <property type="match status" value="1"/>
</dbReference>
<keyword evidence="5 12" id="KW-1133">Transmembrane helix</keyword>
<dbReference type="Proteomes" id="UP000000788">
    <property type="component" value="Chromosome"/>
</dbReference>
<evidence type="ECO:0000256" key="8">
    <source>
        <dbReference type="ARBA" id="ARBA00023133"/>
    </source>
</evidence>
<dbReference type="InterPro" id="IPR003780">
    <property type="entry name" value="COX15/CtaA_fam"/>
</dbReference>
<keyword evidence="8" id="KW-0350">Heme biosynthesis</keyword>
<keyword evidence="7" id="KW-0408">Iron</keyword>
<feature type="transmembrane region" description="Helical" evidence="12">
    <location>
        <begin position="47"/>
        <end position="68"/>
    </location>
</feature>
<reference evidence="13 14" key="1">
    <citation type="journal article" date="2007" name="PLoS Genet.">
        <title>Patterns and implications of gene gain and loss in the evolution of Prochlorococcus.</title>
        <authorList>
            <person name="Kettler G.C."/>
            <person name="Martiny A.C."/>
            <person name="Huang K."/>
            <person name="Zucker J."/>
            <person name="Coleman M.L."/>
            <person name="Rodrigue S."/>
            <person name="Chen F."/>
            <person name="Lapidus A."/>
            <person name="Ferriera S."/>
            <person name="Johnson J."/>
            <person name="Steglich C."/>
            <person name="Church G.M."/>
            <person name="Richardson P."/>
            <person name="Chisholm S.W."/>
        </authorList>
    </citation>
    <scope>NUCLEOTIDE SEQUENCE [LARGE SCALE GENOMIC DNA]</scope>
    <source>
        <strain evidence="14">MIT 9211</strain>
    </source>
</reference>
<evidence type="ECO:0000256" key="6">
    <source>
        <dbReference type="ARBA" id="ARBA00023002"/>
    </source>
</evidence>
<evidence type="ECO:0000256" key="5">
    <source>
        <dbReference type="ARBA" id="ARBA00022989"/>
    </source>
</evidence>
<feature type="transmembrane region" description="Helical" evidence="12">
    <location>
        <begin position="187"/>
        <end position="205"/>
    </location>
</feature>
<dbReference type="RefSeq" id="WP_012194999.1">
    <property type="nucleotide sequence ID" value="NC_009976.1"/>
</dbReference>
<dbReference type="EMBL" id="CP000878">
    <property type="protein sequence ID" value="ABX08376.1"/>
    <property type="molecule type" value="Genomic_DNA"/>
</dbReference>
<dbReference type="STRING" id="93059.P9211_04451"/>
<evidence type="ECO:0000256" key="12">
    <source>
        <dbReference type="SAM" id="Phobius"/>
    </source>
</evidence>
<keyword evidence="3 12" id="KW-0812">Transmembrane</keyword>
<feature type="transmembrane region" description="Helical" evidence="12">
    <location>
        <begin position="80"/>
        <end position="101"/>
    </location>
</feature>
<feature type="transmembrane region" description="Helical" evidence="12">
    <location>
        <begin position="217"/>
        <end position="237"/>
    </location>
</feature>
<keyword evidence="14" id="KW-1185">Reference proteome</keyword>
<sequence length="288" mass="31879">MVALVALVVVGGATRVMEAGLACPDWPLCYGSFFPKGQMNIQVFLEWFHRLDAFFVGVSILVQFFFSLTYKSLLPKWFPWINGVVLFLILLQGALGALTVFELLSSIVVISHLLIALSLVALMSGLVQRLLQNEGTEPPVWWKLSSGCSLLAVIVQSLVGGRVATTWSARRCIAQTVDCQWLDLHRFTAFPVALCIISFVAFSLYKGGWFREQWPFLAAISGLLILQIMLGVFSVHLNLNEPLVTVFHQLVATLLVAFTAALSFRRPNLIPLTCSRNFVDSAFEACHG</sequence>
<dbReference type="PANTHER" id="PTHR35457">
    <property type="entry name" value="HEME A SYNTHASE"/>
    <property type="match status" value="1"/>
</dbReference>
<accession>A9BE66</accession>
<feature type="transmembrane region" description="Helical" evidence="12">
    <location>
        <begin position="107"/>
        <end position="128"/>
    </location>
</feature>
<dbReference type="HOGENOM" id="CLU_041525_2_0_3"/>
<evidence type="ECO:0000256" key="4">
    <source>
        <dbReference type="ARBA" id="ARBA00022723"/>
    </source>
</evidence>
<evidence type="ECO:0000256" key="7">
    <source>
        <dbReference type="ARBA" id="ARBA00023004"/>
    </source>
</evidence>
<name>A9BE66_PROM4</name>
<keyword evidence="10" id="KW-1015">Disulfide bond</keyword>
<evidence type="ECO:0000256" key="11">
    <source>
        <dbReference type="ARBA" id="ARBA00023444"/>
    </source>
</evidence>
<keyword evidence="2" id="KW-1003">Cell membrane</keyword>